<organism evidence="2 3">
    <name type="scientific">Botryobasidium botryosum (strain FD-172 SS1)</name>
    <dbReference type="NCBI Taxonomy" id="930990"/>
    <lineage>
        <taxon>Eukaryota</taxon>
        <taxon>Fungi</taxon>
        <taxon>Dikarya</taxon>
        <taxon>Basidiomycota</taxon>
        <taxon>Agaricomycotina</taxon>
        <taxon>Agaricomycetes</taxon>
        <taxon>Cantharellales</taxon>
        <taxon>Botryobasidiaceae</taxon>
        <taxon>Botryobasidium</taxon>
    </lineage>
</organism>
<feature type="transmembrane region" description="Helical" evidence="1">
    <location>
        <begin position="262"/>
        <end position="285"/>
    </location>
</feature>
<proteinExistence type="predicted"/>
<keyword evidence="1" id="KW-0812">Transmembrane</keyword>
<name>A0A067N3D6_BOTB1</name>
<keyword evidence="1" id="KW-0472">Membrane</keyword>
<dbReference type="Proteomes" id="UP000027195">
    <property type="component" value="Unassembled WGS sequence"/>
</dbReference>
<reference evidence="3" key="1">
    <citation type="journal article" date="2014" name="Proc. Natl. Acad. Sci. U.S.A.">
        <title>Extensive sampling of basidiomycete genomes demonstrates inadequacy of the white-rot/brown-rot paradigm for wood decay fungi.</title>
        <authorList>
            <person name="Riley R."/>
            <person name="Salamov A.A."/>
            <person name="Brown D.W."/>
            <person name="Nagy L.G."/>
            <person name="Floudas D."/>
            <person name="Held B.W."/>
            <person name="Levasseur A."/>
            <person name="Lombard V."/>
            <person name="Morin E."/>
            <person name="Otillar R."/>
            <person name="Lindquist E.A."/>
            <person name="Sun H."/>
            <person name="LaButti K.M."/>
            <person name="Schmutz J."/>
            <person name="Jabbour D."/>
            <person name="Luo H."/>
            <person name="Baker S.E."/>
            <person name="Pisabarro A.G."/>
            <person name="Walton J.D."/>
            <person name="Blanchette R.A."/>
            <person name="Henrissat B."/>
            <person name="Martin F."/>
            <person name="Cullen D."/>
            <person name="Hibbett D.S."/>
            <person name="Grigoriev I.V."/>
        </authorList>
    </citation>
    <scope>NUCLEOTIDE SEQUENCE [LARGE SCALE GENOMIC DNA]</scope>
    <source>
        <strain evidence="3">FD-172 SS1</strain>
    </source>
</reference>
<dbReference type="EMBL" id="KL198016">
    <property type="protein sequence ID" value="KDQ21480.1"/>
    <property type="molecule type" value="Genomic_DNA"/>
</dbReference>
<keyword evidence="1" id="KW-1133">Transmembrane helix</keyword>
<keyword evidence="3" id="KW-1185">Reference proteome</keyword>
<dbReference type="HOGENOM" id="CLU_973150_0_0_1"/>
<evidence type="ECO:0000256" key="1">
    <source>
        <dbReference type="SAM" id="Phobius"/>
    </source>
</evidence>
<dbReference type="AlphaFoldDB" id="A0A067N3D6"/>
<evidence type="ECO:0000313" key="3">
    <source>
        <dbReference type="Proteomes" id="UP000027195"/>
    </source>
</evidence>
<accession>A0A067N3D6</accession>
<evidence type="ECO:0000313" key="2">
    <source>
        <dbReference type="EMBL" id="KDQ21480.1"/>
    </source>
</evidence>
<dbReference type="InParanoid" id="A0A067N3D6"/>
<gene>
    <name evidence="2" type="ORF">BOTBODRAFT_168739</name>
</gene>
<sequence length="286" mass="31997">MSFTKTDGTPFNYYTWEELAGFPLGSCKSLRNNPLPHPLRVKEFHPFLDSKVLLGPPTMEYLERNILNEGMPNEMIVARRAWLTGLEVHTERLALHWERHMVWLKAFDKFHESINRRLSGGSEYDSEAVMGLMVDEVRARAAVTMGLEHGLDDELIGSVGDEVAQSKLTLSLADCFSRGPPPESPMSHSTAHVDPSRLAQILRTKKHALGHIDPCFSTKMSTEADMTRSYFAFILDACSKLSYSGSLVDSPRSMTLPISPTVFVPAFGLSVVFSLILFMYFPLLLG</sequence>
<protein>
    <submittedName>
        <fullName evidence="2">Uncharacterized protein</fullName>
    </submittedName>
</protein>